<protein>
    <submittedName>
        <fullName evidence="5">Alpha/Beta hydrolase protein</fullName>
    </submittedName>
</protein>
<keyword evidence="2" id="KW-0058">Aromatic hydrocarbons catabolism</keyword>
<evidence type="ECO:0000313" key="6">
    <source>
        <dbReference type="Proteomes" id="UP001175226"/>
    </source>
</evidence>
<dbReference type="InterPro" id="IPR010497">
    <property type="entry name" value="Epoxide_hydro_N"/>
</dbReference>
<dbReference type="AlphaFoldDB" id="A0AA39MJ20"/>
<dbReference type="SUPFAM" id="SSF53474">
    <property type="entry name" value="alpha/beta-Hydrolases"/>
    <property type="match status" value="1"/>
</dbReference>
<dbReference type="GO" id="GO:0097176">
    <property type="term" value="P:epoxide metabolic process"/>
    <property type="evidence" value="ECO:0007669"/>
    <property type="project" value="TreeGrafter"/>
</dbReference>
<evidence type="ECO:0000256" key="3">
    <source>
        <dbReference type="ARBA" id="ARBA00022801"/>
    </source>
</evidence>
<evidence type="ECO:0000256" key="2">
    <source>
        <dbReference type="ARBA" id="ARBA00022797"/>
    </source>
</evidence>
<proteinExistence type="inferred from homology"/>
<dbReference type="InterPro" id="IPR029058">
    <property type="entry name" value="AB_hydrolase_fold"/>
</dbReference>
<evidence type="ECO:0000256" key="1">
    <source>
        <dbReference type="ARBA" id="ARBA00010088"/>
    </source>
</evidence>
<reference evidence="5" key="1">
    <citation type="submission" date="2023-06" db="EMBL/GenBank/DDBJ databases">
        <authorList>
            <consortium name="Lawrence Berkeley National Laboratory"/>
            <person name="Ahrendt S."/>
            <person name="Sahu N."/>
            <person name="Indic B."/>
            <person name="Wong-Bajracharya J."/>
            <person name="Merenyi Z."/>
            <person name="Ke H.-M."/>
            <person name="Monk M."/>
            <person name="Kocsube S."/>
            <person name="Drula E."/>
            <person name="Lipzen A."/>
            <person name="Balint B."/>
            <person name="Henrissat B."/>
            <person name="Andreopoulos B."/>
            <person name="Martin F.M."/>
            <person name="Harder C.B."/>
            <person name="Rigling D."/>
            <person name="Ford K.L."/>
            <person name="Foster G.D."/>
            <person name="Pangilinan J."/>
            <person name="Papanicolaou A."/>
            <person name="Barry K."/>
            <person name="LaButti K."/>
            <person name="Viragh M."/>
            <person name="Koriabine M."/>
            <person name="Yan M."/>
            <person name="Riley R."/>
            <person name="Champramary S."/>
            <person name="Plett K.L."/>
            <person name="Tsai I.J."/>
            <person name="Slot J."/>
            <person name="Sipos G."/>
            <person name="Plett J."/>
            <person name="Nagy L.G."/>
            <person name="Grigoriev I.V."/>
        </authorList>
    </citation>
    <scope>NUCLEOTIDE SEQUENCE</scope>
    <source>
        <strain evidence="5">FPL87.14</strain>
    </source>
</reference>
<dbReference type="GO" id="GO:0004301">
    <property type="term" value="F:epoxide hydrolase activity"/>
    <property type="evidence" value="ECO:0007669"/>
    <property type="project" value="TreeGrafter"/>
</dbReference>
<dbReference type="PRINTS" id="PR00412">
    <property type="entry name" value="EPOXHYDRLASE"/>
</dbReference>
<dbReference type="PANTHER" id="PTHR21661">
    <property type="entry name" value="EPOXIDE HYDROLASE 1-RELATED"/>
    <property type="match status" value="1"/>
</dbReference>
<dbReference type="Gene3D" id="3.40.50.1820">
    <property type="entry name" value="alpha/beta hydrolase"/>
    <property type="match status" value="1"/>
</dbReference>
<evidence type="ECO:0000259" key="4">
    <source>
        <dbReference type="Pfam" id="PF06441"/>
    </source>
</evidence>
<feature type="domain" description="Epoxide hydrolase N-terminal" evidence="4">
    <location>
        <begin position="94"/>
        <end position="203"/>
    </location>
</feature>
<dbReference type="InterPro" id="IPR000639">
    <property type="entry name" value="Epox_hydrolase-like"/>
</dbReference>
<organism evidence="5 6">
    <name type="scientific">Armillaria borealis</name>
    <dbReference type="NCBI Taxonomy" id="47425"/>
    <lineage>
        <taxon>Eukaryota</taxon>
        <taxon>Fungi</taxon>
        <taxon>Dikarya</taxon>
        <taxon>Basidiomycota</taxon>
        <taxon>Agaricomycotina</taxon>
        <taxon>Agaricomycetes</taxon>
        <taxon>Agaricomycetidae</taxon>
        <taxon>Agaricales</taxon>
        <taxon>Marasmiineae</taxon>
        <taxon>Physalacriaceae</taxon>
        <taxon>Armillaria</taxon>
    </lineage>
</organism>
<comment type="caution">
    <text evidence="5">The sequence shown here is derived from an EMBL/GenBank/DDBJ whole genome shotgun (WGS) entry which is preliminary data.</text>
</comment>
<dbReference type="Pfam" id="PF06441">
    <property type="entry name" value="EHN"/>
    <property type="match status" value="1"/>
</dbReference>
<dbReference type="Proteomes" id="UP001175226">
    <property type="component" value="Unassembled WGS sequence"/>
</dbReference>
<name>A0AA39MJ20_9AGAR</name>
<gene>
    <name evidence="5" type="ORF">EV421DRAFT_1908557</name>
</gene>
<comment type="similarity">
    <text evidence="1">Belongs to the peptidase S33 family.</text>
</comment>
<accession>A0AA39MJ20</accession>
<sequence length="501" mass="56816">MTSRMKAIAIREYHAAAAAARLDKAKVATIRERRCLGNEMETVSRYHITVVINTLHFKRNAAHFLVHRLQMQTFSLLVFSSHPSSLTTASQELPFKISIPDDELKLLQQKLSLIRLPDELEGSGKKYGVPLKDIKRLVTRWRDGYDWRAQEAALNSELPQFTRDIDVDGFGVLNIHYVHKKSEVEGAVPLLFVHGWPGSFIEVRKILPLLMSSSPDHPSFHVVALSLPGYGFSEDSKKQGFRLAQYAEVAEKLMVALGYNEYVTQGGDWGGLITRKIASLYGGEHSKALHTNTPTQVGRRPTIYEPILYFQHLVTPYTETEKAGLKWSQWFRTKGEGYLIEHATQPQTMGYSLTDSPVGLLAWIFEKLVNWTDEYPWEDDEVLTWISIYWFSRAGPTASIRIYYEVFGSSDIGMMTERLPIPLGISYFPAEHYCVPRHWARTTGNVVFESEHTSGGHFAAHERPQELVDDVRKMFGKGGPAFGVVPGKTGYRDYKSNSSKR</sequence>
<dbReference type="PANTHER" id="PTHR21661:SF35">
    <property type="entry name" value="EPOXIDE HYDROLASE"/>
    <property type="match status" value="1"/>
</dbReference>
<keyword evidence="6" id="KW-1185">Reference proteome</keyword>
<dbReference type="EMBL" id="JAUEPT010000062">
    <property type="protein sequence ID" value="KAK0435484.1"/>
    <property type="molecule type" value="Genomic_DNA"/>
</dbReference>
<evidence type="ECO:0000313" key="5">
    <source>
        <dbReference type="EMBL" id="KAK0435484.1"/>
    </source>
</evidence>
<keyword evidence="3 5" id="KW-0378">Hydrolase</keyword>